<evidence type="ECO:0000256" key="7">
    <source>
        <dbReference type="ARBA" id="ARBA00023136"/>
    </source>
</evidence>
<dbReference type="Proteomes" id="UP000673447">
    <property type="component" value="Unassembled WGS sequence"/>
</dbReference>
<comment type="subcellular location">
    <subcellularLocation>
        <location evidence="1">Cell membrane</location>
        <topology evidence="1">Multi-pass membrane protein</topology>
    </subcellularLocation>
</comment>
<feature type="transmembrane region" description="Helical" evidence="8">
    <location>
        <begin position="165"/>
        <end position="181"/>
    </location>
</feature>
<feature type="transmembrane region" description="Helical" evidence="8">
    <location>
        <begin position="306"/>
        <end position="325"/>
    </location>
</feature>
<evidence type="ECO:0000256" key="3">
    <source>
        <dbReference type="ARBA" id="ARBA00022676"/>
    </source>
</evidence>
<proteinExistence type="predicted"/>
<keyword evidence="4 10" id="KW-0808">Transferase</keyword>
<sequence>MNPLPRLPPIVSTALLALVLAFAFLGTRGIWDPDEGRYTNVAMNMLDTGDWIHPRRSHEVGHWTKPPLTYWAIAASVATFGREPWAARLPAALAYLLCTWLAWRMARRLLPESRDGPVQAALVYATMLLPVGAAQMITTDYVLAACETLAMWGFVEARFGSSRRPRAWLVLMWLGFALAFLAKGPPALVPLLALLAFNLWVPGPRRHVFQWSGLLVFVLLALPWYVAVILDTPGLFRYFIGDEVVNRVTTNEFGRNGQWYGWLAVYLPTLLLGALPWTGALLRSAKGLPGHFRRWWREPAARAQDAPRLFLVLWLALPLLVFCLAQSRMPLYLLPLFAPLALLVARQRNEEGKGFPRAWRLLAWLAVVFALRIGAVHWPTHKDAAAWAQAIRERSDGPVEEVVFVDDMARYGLHLELGAEVEKISLAPLPQPQPKFSPEYDEDLASELAEHEPGVVWVCKQAAWPGVQARVVASGYRVEVLGAPYEGRVLFRVERAAQEPGIGTRERKPVIPARS</sequence>
<feature type="transmembrane region" description="Helical" evidence="8">
    <location>
        <begin position="215"/>
        <end position="240"/>
    </location>
</feature>
<evidence type="ECO:0000256" key="5">
    <source>
        <dbReference type="ARBA" id="ARBA00022692"/>
    </source>
</evidence>
<keyword evidence="2" id="KW-1003">Cell membrane</keyword>
<dbReference type="GO" id="GO:0005886">
    <property type="term" value="C:plasma membrane"/>
    <property type="evidence" value="ECO:0007669"/>
    <property type="project" value="UniProtKB-SubCell"/>
</dbReference>
<dbReference type="InterPro" id="IPR050297">
    <property type="entry name" value="LipidA_mod_glycosyltrf_83"/>
</dbReference>
<accession>A0A941AU67</accession>
<dbReference type="EC" id="2.4.-.-" evidence="10"/>
<organism evidence="10 11">
    <name type="scientific">Pseudoxanthomonas helianthi</name>
    <dbReference type="NCBI Taxonomy" id="1453541"/>
    <lineage>
        <taxon>Bacteria</taxon>
        <taxon>Pseudomonadati</taxon>
        <taxon>Pseudomonadota</taxon>
        <taxon>Gammaproteobacteria</taxon>
        <taxon>Lysobacterales</taxon>
        <taxon>Lysobacteraceae</taxon>
        <taxon>Pseudoxanthomonas</taxon>
    </lineage>
</organism>
<dbReference type="GO" id="GO:0016763">
    <property type="term" value="F:pentosyltransferase activity"/>
    <property type="evidence" value="ECO:0007669"/>
    <property type="project" value="TreeGrafter"/>
</dbReference>
<reference evidence="10" key="1">
    <citation type="journal article" date="2016" name="Int. J. Syst. Evol. Microbiol.">
        <title>Pseudoxanthomonas helianthi sp. nov., isolated from roots of Jerusalem artichoke (Helianthus tuberosus).</title>
        <authorList>
            <person name="Kittiwongwattana C."/>
            <person name="Thawai C."/>
        </authorList>
    </citation>
    <scope>NUCLEOTIDE SEQUENCE</scope>
    <source>
        <strain evidence="10">110414</strain>
    </source>
</reference>
<feature type="transmembrane region" description="Helical" evidence="8">
    <location>
        <begin position="85"/>
        <end position="103"/>
    </location>
</feature>
<protein>
    <submittedName>
        <fullName evidence="10">Glycosyltransferase family 39 protein</fullName>
        <ecNumber evidence="10">2.4.-.-</ecNumber>
    </submittedName>
</protein>
<comment type="caution">
    <text evidence="10">The sequence shown here is derived from an EMBL/GenBank/DDBJ whole genome shotgun (WGS) entry which is preliminary data.</text>
</comment>
<dbReference type="GO" id="GO:0009103">
    <property type="term" value="P:lipopolysaccharide biosynthetic process"/>
    <property type="evidence" value="ECO:0007669"/>
    <property type="project" value="TreeGrafter"/>
</dbReference>
<evidence type="ECO:0000256" key="1">
    <source>
        <dbReference type="ARBA" id="ARBA00004651"/>
    </source>
</evidence>
<reference evidence="10" key="2">
    <citation type="submission" date="2021-03" db="EMBL/GenBank/DDBJ databases">
        <authorList>
            <person name="Cao W."/>
        </authorList>
    </citation>
    <scope>NUCLEOTIDE SEQUENCE</scope>
    <source>
        <strain evidence="10">110414</strain>
    </source>
</reference>
<dbReference type="PANTHER" id="PTHR33908:SF3">
    <property type="entry name" value="UNDECAPRENYL PHOSPHATE-ALPHA-4-AMINO-4-DEOXY-L-ARABINOSE ARABINOSYL TRANSFERASE"/>
    <property type="match status" value="1"/>
</dbReference>
<keyword evidence="6 8" id="KW-1133">Transmembrane helix</keyword>
<feature type="domain" description="Glycosyltransferase RgtA/B/C/D-like" evidence="9">
    <location>
        <begin position="65"/>
        <end position="224"/>
    </location>
</feature>
<evidence type="ECO:0000256" key="2">
    <source>
        <dbReference type="ARBA" id="ARBA00022475"/>
    </source>
</evidence>
<dbReference type="PANTHER" id="PTHR33908">
    <property type="entry name" value="MANNOSYLTRANSFERASE YKCB-RELATED"/>
    <property type="match status" value="1"/>
</dbReference>
<dbReference type="GO" id="GO:0010041">
    <property type="term" value="P:response to iron(III) ion"/>
    <property type="evidence" value="ECO:0007669"/>
    <property type="project" value="TreeGrafter"/>
</dbReference>
<evidence type="ECO:0000313" key="11">
    <source>
        <dbReference type="Proteomes" id="UP000673447"/>
    </source>
</evidence>
<evidence type="ECO:0000313" key="10">
    <source>
        <dbReference type="EMBL" id="MBP3984122.1"/>
    </source>
</evidence>
<evidence type="ECO:0000259" key="9">
    <source>
        <dbReference type="Pfam" id="PF13231"/>
    </source>
</evidence>
<dbReference type="RefSeq" id="WP_210535910.1">
    <property type="nucleotide sequence ID" value="NZ_JAGKTC010000001.1"/>
</dbReference>
<keyword evidence="7 8" id="KW-0472">Membrane</keyword>
<evidence type="ECO:0000256" key="8">
    <source>
        <dbReference type="SAM" id="Phobius"/>
    </source>
</evidence>
<keyword evidence="5 8" id="KW-0812">Transmembrane</keyword>
<dbReference type="AlphaFoldDB" id="A0A941AU67"/>
<name>A0A941AU67_9GAMM</name>
<evidence type="ECO:0000256" key="6">
    <source>
        <dbReference type="ARBA" id="ARBA00022989"/>
    </source>
</evidence>
<evidence type="ECO:0000256" key="4">
    <source>
        <dbReference type="ARBA" id="ARBA00022679"/>
    </source>
</evidence>
<dbReference type="EMBL" id="JAGKTC010000001">
    <property type="protein sequence ID" value="MBP3984122.1"/>
    <property type="molecule type" value="Genomic_DNA"/>
</dbReference>
<dbReference type="Pfam" id="PF13231">
    <property type="entry name" value="PMT_2"/>
    <property type="match status" value="1"/>
</dbReference>
<keyword evidence="11" id="KW-1185">Reference proteome</keyword>
<keyword evidence="3 10" id="KW-0328">Glycosyltransferase</keyword>
<gene>
    <name evidence="10" type="ORF">J5837_06735</name>
</gene>
<feature type="transmembrane region" description="Helical" evidence="8">
    <location>
        <begin position="260"/>
        <end position="285"/>
    </location>
</feature>
<dbReference type="InterPro" id="IPR038731">
    <property type="entry name" value="RgtA/B/C-like"/>
</dbReference>